<feature type="chain" id="PRO_5028918227" evidence="1">
    <location>
        <begin position="20"/>
        <end position="100"/>
    </location>
</feature>
<organism evidence="2 3">
    <name type="scientific">Panagrellus redivivus</name>
    <name type="common">Microworm</name>
    <dbReference type="NCBI Taxonomy" id="6233"/>
    <lineage>
        <taxon>Eukaryota</taxon>
        <taxon>Metazoa</taxon>
        <taxon>Ecdysozoa</taxon>
        <taxon>Nematoda</taxon>
        <taxon>Chromadorea</taxon>
        <taxon>Rhabditida</taxon>
        <taxon>Tylenchina</taxon>
        <taxon>Panagrolaimomorpha</taxon>
        <taxon>Panagrolaimoidea</taxon>
        <taxon>Panagrolaimidae</taxon>
        <taxon>Panagrellus</taxon>
    </lineage>
</organism>
<protein>
    <submittedName>
        <fullName evidence="3">Uncharacterized protein</fullName>
    </submittedName>
</protein>
<reference evidence="2" key="1">
    <citation type="journal article" date="2013" name="Genetics">
        <title>The draft genome and transcriptome of Panagrellus redivivus are shaped by the harsh demands of a free-living lifestyle.</title>
        <authorList>
            <person name="Srinivasan J."/>
            <person name="Dillman A.R."/>
            <person name="Macchietto M.G."/>
            <person name="Heikkinen L."/>
            <person name="Lakso M."/>
            <person name="Fracchia K.M."/>
            <person name="Antoshechkin I."/>
            <person name="Mortazavi A."/>
            <person name="Wong G."/>
            <person name="Sternberg P.W."/>
        </authorList>
    </citation>
    <scope>NUCLEOTIDE SEQUENCE [LARGE SCALE GENOMIC DNA]</scope>
    <source>
        <strain evidence="2">MT8872</strain>
    </source>
</reference>
<accession>A0A7E4VH86</accession>
<keyword evidence="2" id="KW-1185">Reference proteome</keyword>
<proteinExistence type="predicted"/>
<evidence type="ECO:0000256" key="1">
    <source>
        <dbReference type="SAM" id="SignalP"/>
    </source>
</evidence>
<keyword evidence="1" id="KW-0732">Signal</keyword>
<name>A0A7E4VH86_PANRE</name>
<dbReference type="AlphaFoldDB" id="A0A7E4VH86"/>
<evidence type="ECO:0000313" key="3">
    <source>
        <dbReference type="WBParaSite" id="Pan_g20927.t1"/>
    </source>
</evidence>
<reference evidence="3" key="2">
    <citation type="submission" date="2020-10" db="UniProtKB">
        <authorList>
            <consortium name="WormBaseParasite"/>
        </authorList>
    </citation>
    <scope>IDENTIFICATION</scope>
</reference>
<feature type="signal peptide" evidence="1">
    <location>
        <begin position="1"/>
        <end position="19"/>
    </location>
</feature>
<dbReference type="Proteomes" id="UP000492821">
    <property type="component" value="Unassembled WGS sequence"/>
</dbReference>
<sequence length="100" mass="11369">MASSLLKLVFITAFIAVAAENVCDDFFKLPKIDINFTDDIIATADKRCEKRVDVPMKPFIEAIETVLEMPRFLRKIKIEEIEKQLGGTMHSIKKALRALD</sequence>
<evidence type="ECO:0000313" key="2">
    <source>
        <dbReference type="Proteomes" id="UP000492821"/>
    </source>
</evidence>
<dbReference type="WBParaSite" id="Pan_g20927.t1">
    <property type="protein sequence ID" value="Pan_g20927.t1"/>
    <property type="gene ID" value="Pan_g20927"/>
</dbReference>